<dbReference type="Gene3D" id="6.10.250.690">
    <property type="match status" value="1"/>
</dbReference>
<dbReference type="GO" id="GO:0000976">
    <property type="term" value="F:transcription cis-regulatory region binding"/>
    <property type="evidence" value="ECO:0007669"/>
    <property type="project" value="TreeGrafter"/>
</dbReference>
<dbReference type="PROSITE" id="PS51755">
    <property type="entry name" value="OMPR_PHOB"/>
    <property type="match status" value="1"/>
</dbReference>
<dbReference type="Gene3D" id="1.10.10.10">
    <property type="entry name" value="Winged helix-like DNA-binding domain superfamily/Winged helix DNA-binding domain"/>
    <property type="match status" value="1"/>
</dbReference>
<dbReference type="PANTHER" id="PTHR48111:SF38">
    <property type="entry name" value="TWO-COMPONENT RESPONSE REGULATOR"/>
    <property type="match status" value="1"/>
</dbReference>
<dbReference type="InterPro" id="IPR016032">
    <property type="entry name" value="Sig_transdc_resp-reg_C-effctor"/>
</dbReference>
<dbReference type="GO" id="GO:0000156">
    <property type="term" value="F:phosphorelay response regulator activity"/>
    <property type="evidence" value="ECO:0007669"/>
    <property type="project" value="TreeGrafter"/>
</dbReference>
<feature type="domain" description="Response regulatory" evidence="4">
    <location>
        <begin position="1"/>
        <end position="41"/>
    </location>
</feature>
<feature type="domain" description="OmpR/PhoB-type" evidence="5">
    <location>
        <begin position="50"/>
        <end position="144"/>
    </location>
</feature>
<keyword evidence="7" id="KW-1185">Reference proteome</keyword>
<dbReference type="CDD" id="cd00383">
    <property type="entry name" value="trans_reg_C"/>
    <property type="match status" value="1"/>
</dbReference>
<dbReference type="GO" id="GO:0006355">
    <property type="term" value="P:regulation of DNA-templated transcription"/>
    <property type="evidence" value="ECO:0007669"/>
    <property type="project" value="InterPro"/>
</dbReference>
<protein>
    <submittedName>
        <fullName evidence="6">DNA-binding response OmpR family regulator</fullName>
    </submittedName>
</protein>
<dbReference type="Proteomes" id="UP000567922">
    <property type="component" value="Unassembled WGS sequence"/>
</dbReference>
<dbReference type="Pfam" id="PF00486">
    <property type="entry name" value="Trans_reg_C"/>
    <property type="match status" value="1"/>
</dbReference>
<evidence type="ECO:0000313" key="6">
    <source>
        <dbReference type="EMBL" id="MBB3040063.1"/>
    </source>
</evidence>
<dbReference type="InterPro" id="IPR001789">
    <property type="entry name" value="Sig_transdc_resp-reg_receiver"/>
</dbReference>
<feature type="DNA-binding region" description="OmpR/PhoB-type" evidence="3">
    <location>
        <begin position="50"/>
        <end position="144"/>
    </location>
</feature>
<comment type="caution">
    <text evidence="2">Lacks conserved residue(s) required for the propagation of feature annotation.</text>
</comment>
<keyword evidence="1 3" id="KW-0238">DNA-binding</keyword>
<evidence type="ECO:0000259" key="4">
    <source>
        <dbReference type="PROSITE" id="PS50110"/>
    </source>
</evidence>
<dbReference type="InterPro" id="IPR036388">
    <property type="entry name" value="WH-like_DNA-bd_sf"/>
</dbReference>
<organism evidence="6 7">
    <name type="scientific">Hoyosella altamirensis</name>
    <dbReference type="NCBI Taxonomy" id="616997"/>
    <lineage>
        <taxon>Bacteria</taxon>
        <taxon>Bacillati</taxon>
        <taxon>Actinomycetota</taxon>
        <taxon>Actinomycetes</taxon>
        <taxon>Mycobacteriales</taxon>
        <taxon>Hoyosellaceae</taxon>
        <taxon>Hoyosella</taxon>
    </lineage>
</organism>
<dbReference type="SUPFAM" id="SSF52172">
    <property type="entry name" value="CheY-like"/>
    <property type="match status" value="1"/>
</dbReference>
<dbReference type="GO" id="GO:0032993">
    <property type="term" value="C:protein-DNA complex"/>
    <property type="evidence" value="ECO:0007669"/>
    <property type="project" value="TreeGrafter"/>
</dbReference>
<evidence type="ECO:0000256" key="1">
    <source>
        <dbReference type="ARBA" id="ARBA00023125"/>
    </source>
</evidence>
<dbReference type="PANTHER" id="PTHR48111">
    <property type="entry name" value="REGULATOR OF RPOS"/>
    <property type="match status" value="1"/>
</dbReference>
<dbReference type="InterPro" id="IPR011006">
    <property type="entry name" value="CheY-like_superfamily"/>
</dbReference>
<proteinExistence type="predicted"/>
<reference evidence="6 7" key="1">
    <citation type="submission" date="2020-08" db="EMBL/GenBank/DDBJ databases">
        <title>Sequencing the genomes of 1000 actinobacteria strains.</title>
        <authorList>
            <person name="Klenk H.-P."/>
        </authorList>
    </citation>
    <scope>NUCLEOTIDE SEQUENCE [LARGE SCALE GENOMIC DNA]</scope>
    <source>
        <strain evidence="6 7">DSM 45258</strain>
    </source>
</reference>
<dbReference type="AlphaFoldDB" id="A0A839RW48"/>
<dbReference type="GO" id="GO:0005829">
    <property type="term" value="C:cytosol"/>
    <property type="evidence" value="ECO:0007669"/>
    <property type="project" value="TreeGrafter"/>
</dbReference>
<evidence type="ECO:0000256" key="2">
    <source>
        <dbReference type="PROSITE-ProRule" id="PRU00169"/>
    </source>
</evidence>
<comment type="caution">
    <text evidence="6">The sequence shown here is derived from an EMBL/GenBank/DDBJ whole genome shotgun (WGS) entry which is preliminary data.</text>
</comment>
<gene>
    <name evidence="6" type="ORF">FHU29_004558</name>
</gene>
<dbReference type="PROSITE" id="PS50110">
    <property type="entry name" value="RESPONSE_REGULATORY"/>
    <property type="match status" value="1"/>
</dbReference>
<dbReference type="SUPFAM" id="SSF46894">
    <property type="entry name" value="C-terminal effector domain of the bipartite response regulators"/>
    <property type="match status" value="1"/>
</dbReference>
<dbReference type="InterPro" id="IPR001867">
    <property type="entry name" value="OmpR/PhoB-type_DNA-bd"/>
</dbReference>
<evidence type="ECO:0000259" key="5">
    <source>
        <dbReference type="PROSITE" id="PS51755"/>
    </source>
</evidence>
<dbReference type="SMART" id="SM00862">
    <property type="entry name" value="Trans_reg_C"/>
    <property type="match status" value="1"/>
</dbReference>
<dbReference type="InterPro" id="IPR039420">
    <property type="entry name" value="WalR-like"/>
</dbReference>
<accession>A0A839RW48</accession>
<sequence>MVLTAKDAVLDRVTTLNAGADDYLVKPFSFAELLARIRARLRSAPAATDPTVLTAGRIRIDLARRRCWTGDRPVELTNREFRLLEVFMRHPGHVLSHAQLLDLAWGYSHDPVSNIVEVYISYLRKKIGADTIETVRGGGYRLVDGSA</sequence>
<dbReference type="EMBL" id="JACHWS010000006">
    <property type="protein sequence ID" value="MBB3040063.1"/>
    <property type="molecule type" value="Genomic_DNA"/>
</dbReference>
<evidence type="ECO:0000313" key="7">
    <source>
        <dbReference type="Proteomes" id="UP000567922"/>
    </source>
</evidence>
<name>A0A839RW48_9ACTN</name>
<evidence type="ECO:0000256" key="3">
    <source>
        <dbReference type="PROSITE-ProRule" id="PRU01091"/>
    </source>
</evidence>